<dbReference type="SUPFAM" id="SSF81324">
    <property type="entry name" value="Voltage-gated potassium channels"/>
    <property type="match status" value="1"/>
</dbReference>
<dbReference type="OrthoDB" id="295370at2759"/>
<evidence type="ECO:0000313" key="12">
    <source>
        <dbReference type="Proteomes" id="UP000054937"/>
    </source>
</evidence>
<keyword evidence="6 9" id="KW-0472">Membrane</keyword>
<dbReference type="Pfam" id="PF00520">
    <property type="entry name" value="Ion_trans"/>
    <property type="match status" value="1"/>
</dbReference>
<dbReference type="PANTHER" id="PTHR47823">
    <property type="entry name" value="ION_TRANS DOMAIN-CONTAINING PROTEIN"/>
    <property type="match status" value="1"/>
</dbReference>
<evidence type="ECO:0000256" key="9">
    <source>
        <dbReference type="SAM" id="Phobius"/>
    </source>
</evidence>
<dbReference type="InterPro" id="IPR005821">
    <property type="entry name" value="Ion_trans_dom"/>
</dbReference>
<dbReference type="GO" id="GO:0005249">
    <property type="term" value="F:voltage-gated potassium channel activity"/>
    <property type="evidence" value="ECO:0007669"/>
    <property type="project" value="InterPro"/>
</dbReference>
<proteinExistence type="predicted"/>
<dbReference type="PRINTS" id="PR00169">
    <property type="entry name" value="KCHANNEL"/>
</dbReference>
<feature type="transmembrane region" description="Helical" evidence="9">
    <location>
        <begin position="111"/>
        <end position="131"/>
    </location>
</feature>
<feature type="compositionally biased region" description="Polar residues" evidence="8">
    <location>
        <begin position="1"/>
        <end position="10"/>
    </location>
</feature>
<name>A0A0V0QIG7_PSEPJ</name>
<feature type="transmembrane region" description="Helical" evidence="9">
    <location>
        <begin position="78"/>
        <end position="99"/>
    </location>
</feature>
<dbReference type="EMBL" id="LDAU01000158">
    <property type="protein sequence ID" value="KRX02099.1"/>
    <property type="molecule type" value="Genomic_DNA"/>
</dbReference>
<comment type="subcellular location">
    <subcellularLocation>
        <location evidence="1">Membrane</location>
        <topology evidence="1">Multi-pass membrane protein</topology>
    </subcellularLocation>
</comment>
<evidence type="ECO:0000256" key="7">
    <source>
        <dbReference type="ARBA" id="ARBA00023303"/>
    </source>
</evidence>
<sequence>MNEQSNNDLNSSKKGEKLLRSGQLLNVSKKKQGQSDLFKRQSKQLDKQIGKEIINTTQKKPKIFPLYPEDKFRQYWDISLLLMLVLTALITPVRVCFISEEDANSWIYVDYFFDVYFFFDILINFVSVFLNGQNQIESSFQKIAVHYLTGWFIIDLVAIFPFQHTLKKSKSSSYNKLFRLLRLPRLYRLTKILKLSQGGQDSILSKINDVLQMNIGVRKMLQILLMMVGMSHFAASFWYFLAKLDDYAEDTWVSRYGIIEQSYFSKYISSFYWAFQTLTTVGYGDITTVTMQEQLFAIFWQVIGVGFYSFTIGNLSEVILEMNQLATFYNRTIENVENLCIEFKVPQQIQLKIQKFIEINYRMNKFWGDNYLQKFGDLPHEYLETINLFTYSSLLAKIDMFQINLSFTSQIYPYLQFQKVLKGDFVYRKGDPSLEVFFVFSGKIQLANQNSAIELVVNQGDCFGEIEILDYKKREHFAVAEQDCVLIFCKQENFIKLIDKFWDIKEYLILLIQDKKDFLEIIKMRLQTNYENNFYILKQNYNDQISFYENASGYNGISFNNNQFSMAQNSRLSQDTMLMKVKNDQESKELIKQIQAQRINQLLINKKLHQSVSKGIKIVNKKQENEKVFLQEIANQIEDEYDQDLINILQPKKQIDLEKGEKVKFLGKKTLEKFIQQFSKKERKILCLNSKNIFTLIQSQRYYFYFATCLNQENSVENQKEILTNFQMQKSQYSKFLKESQNQSNLNMVSFSQFPQLNQKSVNLIKNKSQFKQSKTISELKKGQSIYISQFNENLGSQIDYNEEDLIDQISSKKNKEKSKKSQFADFLDNQQQKQKQQQQIQLQNQQLYQEKDREILEISKQYQENFDQVENQQILNSNENLALDTEKQLLDDNSSYQQIYDKNQDYIQTQEADNLNQKQEINGDQFLEKLFQKNEVIQNQIENQKNFNRIQIKGNGMEKNNEDKINGDTSRISRKKKKQFNLFENDYKNFFEAENFSQKVKFMKDEDLELKEEFQQQQQDTIKSELDSQKNQNGIIQNKVGDNFQESYFNYIEKENFQGSSLEKSENSQQKIKNFSEIQMLRIKYRAIKNNLKLLGKMANEYKKLKKDVYMLKSQLEKQQKQYQQM</sequence>
<dbReference type="PANTHER" id="PTHR47823:SF9">
    <property type="entry name" value="CHROMOSOME UNDETERMINED SCAFFOLD_10, WHOLE GENOME SHOTGUN SEQUENCE"/>
    <property type="match status" value="1"/>
</dbReference>
<dbReference type="FunFam" id="1.10.287.70:FF:000123">
    <property type="entry name" value="Potassium channel KAT3"/>
    <property type="match status" value="1"/>
</dbReference>
<dbReference type="CDD" id="cd00038">
    <property type="entry name" value="CAP_ED"/>
    <property type="match status" value="1"/>
</dbReference>
<dbReference type="SMART" id="SM00100">
    <property type="entry name" value="cNMP"/>
    <property type="match status" value="1"/>
</dbReference>
<comment type="caution">
    <text evidence="11">The sequence shown here is derived from an EMBL/GenBank/DDBJ whole genome shotgun (WGS) entry which is preliminary data.</text>
</comment>
<organism evidence="11 12">
    <name type="scientific">Pseudocohnilembus persalinus</name>
    <name type="common">Ciliate</name>
    <dbReference type="NCBI Taxonomy" id="266149"/>
    <lineage>
        <taxon>Eukaryota</taxon>
        <taxon>Sar</taxon>
        <taxon>Alveolata</taxon>
        <taxon>Ciliophora</taxon>
        <taxon>Intramacronucleata</taxon>
        <taxon>Oligohymenophorea</taxon>
        <taxon>Scuticociliatia</taxon>
        <taxon>Philasterida</taxon>
        <taxon>Pseudocohnilembidae</taxon>
        <taxon>Pseudocohnilembus</taxon>
    </lineage>
</organism>
<evidence type="ECO:0000313" key="11">
    <source>
        <dbReference type="EMBL" id="KRX02099.1"/>
    </source>
</evidence>
<dbReference type="InterPro" id="IPR003938">
    <property type="entry name" value="K_chnl_volt-dep_EAG/ELK/ERG"/>
</dbReference>
<keyword evidence="2" id="KW-0813">Transport</keyword>
<dbReference type="InterPro" id="IPR000595">
    <property type="entry name" value="cNMP-bd_dom"/>
</dbReference>
<evidence type="ECO:0000256" key="4">
    <source>
        <dbReference type="ARBA" id="ARBA00022989"/>
    </source>
</evidence>
<evidence type="ECO:0000256" key="5">
    <source>
        <dbReference type="ARBA" id="ARBA00023065"/>
    </source>
</evidence>
<evidence type="ECO:0000256" key="3">
    <source>
        <dbReference type="ARBA" id="ARBA00022692"/>
    </source>
</evidence>
<dbReference type="PRINTS" id="PR01463">
    <property type="entry name" value="EAGCHANLFMLY"/>
</dbReference>
<dbReference type="InterPro" id="IPR014710">
    <property type="entry name" value="RmlC-like_jellyroll"/>
</dbReference>
<dbReference type="Proteomes" id="UP000054937">
    <property type="component" value="Unassembled WGS sequence"/>
</dbReference>
<keyword evidence="7" id="KW-0407">Ion channel</keyword>
<feature type="region of interest" description="Disordered" evidence="8">
    <location>
        <begin position="1"/>
        <end position="21"/>
    </location>
</feature>
<protein>
    <submittedName>
        <fullName evidence="11">Cyclic nucleotide-binding protein</fullName>
    </submittedName>
</protein>
<feature type="transmembrane region" description="Helical" evidence="9">
    <location>
        <begin position="143"/>
        <end position="162"/>
    </location>
</feature>
<keyword evidence="4 9" id="KW-1133">Transmembrane helix</keyword>
<evidence type="ECO:0000256" key="2">
    <source>
        <dbReference type="ARBA" id="ARBA00022448"/>
    </source>
</evidence>
<dbReference type="SUPFAM" id="SSF51206">
    <property type="entry name" value="cAMP-binding domain-like"/>
    <property type="match status" value="1"/>
</dbReference>
<accession>A0A0V0QIG7</accession>
<dbReference type="GO" id="GO:0016020">
    <property type="term" value="C:membrane"/>
    <property type="evidence" value="ECO:0007669"/>
    <property type="project" value="UniProtKB-SubCell"/>
</dbReference>
<keyword evidence="12" id="KW-1185">Reference proteome</keyword>
<evidence type="ECO:0000256" key="6">
    <source>
        <dbReference type="ARBA" id="ARBA00023136"/>
    </source>
</evidence>
<dbReference type="InterPro" id="IPR018490">
    <property type="entry name" value="cNMP-bd_dom_sf"/>
</dbReference>
<feature type="transmembrane region" description="Helical" evidence="9">
    <location>
        <begin position="223"/>
        <end position="241"/>
    </location>
</feature>
<evidence type="ECO:0000256" key="8">
    <source>
        <dbReference type="SAM" id="MobiDB-lite"/>
    </source>
</evidence>
<keyword evidence="3 9" id="KW-0812">Transmembrane</keyword>
<gene>
    <name evidence="11" type="ORF">PPERSA_03161</name>
</gene>
<dbReference type="InParanoid" id="A0A0V0QIG7"/>
<reference evidence="11 12" key="1">
    <citation type="journal article" date="2015" name="Sci. Rep.">
        <title>Genome of the facultative scuticociliatosis pathogen Pseudocohnilembus persalinus provides insight into its virulence through horizontal gene transfer.</title>
        <authorList>
            <person name="Xiong J."/>
            <person name="Wang G."/>
            <person name="Cheng J."/>
            <person name="Tian M."/>
            <person name="Pan X."/>
            <person name="Warren A."/>
            <person name="Jiang C."/>
            <person name="Yuan D."/>
            <person name="Miao W."/>
        </authorList>
    </citation>
    <scope>NUCLEOTIDE SEQUENCE [LARGE SCALE GENOMIC DNA]</scope>
    <source>
        <strain evidence="11">36N120E</strain>
    </source>
</reference>
<dbReference type="Pfam" id="PF00027">
    <property type="entry name" value="cNMP_binding"/>
    <property type="match status" value="1"/>
</dbReference>
<dbReference type="Gene3D" id="2.60.120.10">
    <property type="entry name" value="Jelly Rolls"/>
    <property type="match status" value="1"/>
</dbReference>
<evidence type="ECO:0000256" key="1">
    <source>
        <dbReference type="ARBA" id="ARBA00004141"/>
    </source>
</evidence>
<keyword evidence="5" id="KW-0406">Ion transport</keyword>
<dbReference type="Gene3D" id="1.10.287.70">
    <property type="match status" value="1"/>
</dbReference>
<feature type="domain" description="Cyclic nucleotide-binding" evidence="10">
    <location>
        <begin position="423"/>
        <end position="498"/>
    </location>
</feature>
<dbReference type="AlphaFoldDB" id="A0A0V0QIG7"/>
<dbReference type="PROSITE" id="PS50042">
    <property type="entry name" value="CNMP_BINDING_3"/>
    <property type="match status" value="1"/>
</dbReference>
<evidence type="ECO:0000259" key="10">
    <source>
        <dbReference type="PROSITE" id="PS50042"/>
    </source>
</evidence>